<keyword evidence="2" id="KW-0689">Ribosomal protein</keyword>
<sequence length="93" mass="9678">VEVVEEGAVHRPEPAGEGRCAQPKQRAAGNPNLGAGVDGLSADGRAHGRHPQREGSRPDLHLGADGWPQARRVCPDANVPGPRQGRGPARTAL</sequence>
<gene>
    <name evidence="2" type="ORF">AVDCRST_MAG19-843</name>
</gene>
<dbReference type="GO" id="GO:0005840">
    <property type="term" value="C:ribosome"/>
    <property type="evidence" value="ECO:0007669"/>
    <property type="project" value="UniProtKB-KW"/>
</dbReference>
<feature type="compositionally biased region" description="Basic and acidic residues" evidence="1">
    <location>
        <begin position="51"/>
        <end position="62"/>
    </location>
</feature>
<feature type="region of interest" description="Disordered" evidence="1">
    <location>
        <begin position="1"/>
        <end position="93"/>
    </location>
</feature>
<accession>A0A6J4UHX2</accession>
<evidence type="ECO:0000256" key="1">
    <source>
        <dbReference type="SAM" id="MobiDB-lite"/>
    </source>
</evidence>
<dbReference type="AlphaFoldDB" id="A0A6J4UHX2"/>
<protein>
    <submittedName>
        <fullName evidence="2">SSU ribosomal protein S19p (S15e)</fullName>
    </submittedName>
</protein>
<feature type="non-terminal residue" evidence="2">
    <location>
        <position position="93"/>
    </location>
</feature>
<evidence type="ECO:0000313" key="2">
    <source>
        <dbReference type="EMBL" id="CAA9551288.1"/>
    </source>
</evidence>
<organism evidence="2">
    <name type="scientific">uncultured Thermomicrobiales bacterium</name>
    <dbReference type="NCBI Taxonomy" id="1645740"/>
    <lineage>
        <taxon>Bacteria</taxon>
        <taxon>Pseudomonadati</taxon>
        <taxon>Thermomicrobiota</taxon>
        <taxon>Thermomicrobia</taxon>
        <taxon>Thermomicrobiales</taxon>
        <taxon>environmental samples</taxon>
    </lineage>
</organism>
<proteinExistence type="predicted"/>
<feature type="compositionally biased region" description="Basic and acidic residues" evidence="1">
    <location>
        <begin position="7"/>
        <end position="16"/>
    </location>
</feature>
<keyword evidence="2" id="KW-0687">Ribonucleoprotein</keyword>
<feature type="non-terminal residue" evidence="2">
    <location>
        <position position="1"/>
    </location>
</feature>
<name>A0A6J4UHX2_9BACT</name>
<dbReference type="EMBL" id="CADCWL010000035">
    <property type="protein sequence ID" value="CAA9551288.1"/>
    <property type="molecule type" value="Genomic_DNA"/>
</dbReference>
<reference evidence="2" key="1">
    <citation type="submission" date="2020-02" db="EMBL/GenBank/DDBJ databases">
        <authorList>
            <person name="Meier V. D."/>
        </authorList>
    </citation>
    <scope>NUCLEOTIDE SEQUENCE</scope>
    <source>
        <strain evidence="2">AVDCRST_MAG19</strain>
    </source>
</reference>